<accession>A0A1Q3DIP8</accession>
<feature type="compositionally biased region" description="Pro residues" evidence="1">
    <location>
        <begin position="43"/>
        <end position="53"/>
    </location>
</feature>
<dbReference type="EMBL" id="BDDD01009277">
    <property type="protein sequence ID" value="GAV92275.1"/>
    <property type="molecule type" value="Genomic_DNA"/>
</dbReference>
<sequence>MQKGKDVVRSPSSSTVDLSHSLTPEPFAPALEEQIHQTSPSTPTDPPRKPPQPWKDLFAPPKNPDSSLNFFEPLLVNGVLRAKPPPEVVAAGVQEWEQALVVYLVGKKLPGRQVREILERKWGKVGNLSFHATGNGVFLVKFDSVQARDWVIDNGPWDVWGYHLVIRKWSRDMPLVLEKCKTIPVWVKLFGVPVQYWTKLGLSHIASVIGKPLYMDVNTTKKHTLSFARICIEMEASSVFPNSIELELENGCTLSIGVEYPWKPAVCNLCKVFDHSNKSCPKAVRREWMPRPVLLAQRKPDDADGWITVARKGKEIEHLPVDHLPTEAHQVVQSEEPVRLESKQAPKTPTKGMEDKVFVEAPMHDNTSGGKEGNERTRTLLVGSSSGHKKRKKKGQGGSGARHSRSSK</sequence>
<feature type="domain" description="DUF4283" evidence="2">
    <location>
        <begin position="94"/>
        <end position="172"/>
    </location>
</feature>
<feature type="compositionally biased region" description="Polar residues" evidence="1">
    <location>
        <begin position="10"/>
        <end position="22"/>
    </location>
</feature>
<gene>
    <name evidence="3" type="ORF">CFOL_v3_35656</name>
</gene>
<evidence type="ECO:0000259" key="2">
    <source>
        <dbReference type="Pfam" id="PF14111"/>
    </source>
</evidence>
<protein>
    <submittedName>
        <fullName evidence="3">DUF4283 domain-containing protein/zf-CCHC_4 domain-containing protein</fullName>
    </submittedName>
</protein>
<evidence type="ECO:0000313" key="3">
    <source>
        <dbReference type="EMBL" id="GAV92275.1"/>
    </source>
</evidence>
<dbReference type="OrthoDB" id="1939300at2759"/>
<dbReference type="Proteomes" id="UP000187406">
    <property type="component" value="Unassembled WGS sequence"/>
</dbReference>
<dbReference type="InterPro" id="IPR025558">
    <property type="entry name" value="DUF4283"/>
</dbReference>
<evidence type="ECO:0000313" key="4">
    <source>
        <dbReference type="Proteomes" id="UP000187406"/>
    </source>
</evidence>
<organism evidence="3 4">
    <name type="scientific">Cephalotus follicularis</name>
    <name type="common">Albany pitcher plant</name>
    <dbReference type="NCBI Taxonomy" id="3775"/>
    <lineage>
        <taxon>Eukaryota</taxon>
        <taxon>Viridiplantae</taxon>
        <taxon>Streptophyta</taxon>
        <taxon>Embryophyta</taxon>
        <taxon>Tracheophyta</taxon>
        <taxon>Spermatophyta</taxon>
        <taxon>Magnoliopsida</taxon>
        <taxon>eudicotyledons</taxon>
        <taxon>Gunneridae</taxon>
        <taxon>Pentapetalae</taxon>
        <taxon>rosids</taxon>
        <taxon>fabids</taxon>
        <taxon>Oxalidales</taxon>
        <taxon>Cephalotaceae</taxon>
        <taxon>Cephalotus</taxon>
    </lineage>
</organism>
<comment type="caution">
    <text evidence="3">The sequence shown here is derived from an EMBL/GenBank/DDBJ whole genome shotgun (WGS) entry which is preliminary data.</text>
</comment>
<dbReference type="PANTHER" id="PTHR31286:SF165">
    <property type="entry name" value="DUF4283 DOMAIN-CONTAINING PROTEIN"/>
    <property type="match status" value="1"/>
</dbReference>
<feature type="region of interest" description="Disordered" evidence="1">
    <location>
        <begin position="1"/>
        <end position="59"/>
    </location>
</feature>
<dbReference type="InParanoid" id="A0A1Q3DIP8"/>
<reference evidence="4" key="1">
    <citation type="submission" date="2016-04" db="EMBL/GenBank/DDBJ databases">
        <title>Cephalotus genome sequencing.</title>
        <authorList>
            <person name="Fukushima K."/>
            <person name="Hasebe M."/>
            <person name="Fang X."/>
        </authorList>
    </citation>
    <scope>NUCLEOTIDE SEQUENCE [LARGE SCALE GENOMIC DNA]</scope>
    <source>
        <strain evidence="4">cv. St1</strain>
    </source>
</reference>
<proteinExistence type="predicted"/>
<dbReference type="InterPro" id="IPR040256">
    <property type="entry name" value="At4g02000-like"/>
</dbReference>
<evidence type="ECO:0000256" key="1">
    <source>
        <dbReference type="SAM" id="MobiDB-lite"/>
    </source>
</evidence>
<keyword evidence="4" id="KW-1185">Reference proteome</keyword>
<feature type="region of interest" description="Disordered" evidence="1">
    <location>
        <begin position="331"/>
        <end position="408"/>
    </location>
</feature>
<dbReference type="Pfam" id="PF14111">
    <property type="entry name" value="DUF4283"/>
    <property type="match status" value="1"/>
</dbReference>
<dbReference type="PANTHER" id="PTHR31286">
    <property type="entry name" value="GLYCINE-RICH CELL WALL STRUCTURAL PROTEIN 1.8-LIKE"/>
    <property type="match status" value="1"/>
</dbReference>
<dbReference type="AlphaFoldDB" id="A0A1Q3DIP8"/>
<name>A0A1Q3DIP8_CEPFO</name>